<dbReference type="PANTHER" id="PTHR43798">
    <property type="entry name" value="MONOACYLGLYCEROL LIPASE"/>
    <property type="match status" value="1"/>
</dbReference>
<proteinExistence type="predicted"/>
<protein>
    <submittedName>
        <fullName evidence="2">Alpha/beta hydrolase</fullName>
    </submittedName>
</protein>
<reference evidence="2" key="3">
    <citation type="submission" date="2023-07" db="EMBL/GenBank/DDBJ databases">
        <title>Genome content predicts the carbon catabolic preferences of heterotrophic bacteria.</title>
        <authorList>
            <person name="Gralka M."/>
        </authorList>
    </citation>
    <scope>NUCLEOTIDE SEQUENCE</scope>
    <source>
        <strain evidence="2">G2M05</strain>
    </source>
</reference>
<dbReference type="SUPFAM" id="SSF53474">
    <property type="entry name" value="alpha/beta-Hydrolases"/>
    <property type="match status" value="1"/>
</dbReference>
<sequence length="290" mass="32963">MKEMAFQLAERQLTAMTVSDSDAEKPILLMLHGWQDNAASFRSLFPQLQDHYRLYALDWPGHGYSERRDADNYYHFFDYVDDLHQVILQLDANKVYLVGHSLGALVASAYSAAFPEKVAGLVLIEGLSPLHEAHDNAVTRLRNGVLSRQRYRQRSQQKPRRKMASFEQALALRCQVNQLSAALLNPIVERGVQCIDGGYYWRHDERLRCDSLYRIAQEHAQALMSAIECPVLSIVGEHGFPRLQQRAPELGWVKNIQQQRVAGGHHCHLESPKAVCKSIVAFMSNIENLA</sequence>
<dbReference type="Proteomes" id="UP001170624">
    <property type="component" value="Unassembled WGS sequence"/>
</dbReference>
<dbReference type="AlphaFoldDB" id="A0AAW7XXS4"/>
<dbReference type="Pfam" id="PF00561">
    <property type="entry name" value="Abhydrolase_1"/>
    <property type="match status" value="1"/>
</dbReference>
<evidence type="ECO:0000313" key="2">
    <source>
        <dbReference type="EMBL" id="MDO6540954.1"/>
    </source>
</evidence>
<dbReference type="PRINTS" id="PR00111">
    <property type="entry name" value="ABHYDROLASE"/>
</dbReference>
<dbReference type="InterPro" id="IPR000073">
    <property type="entry name" value="AB_hydrolase_1"/>
</dbReference>
<dbReference type="InterPro" id="IPR050266">
    <property type="entry name" value="AB_hydrolase_sf"/>
</dbReference>
<dbReference type="EMBL" id="NOIF01000055">
    <property type="protein sequence ID" value="OZS43964.1"/>
    <property type="molecule type" value="Genomic_DNA"/>
</dbReference>
<name>A0AAW7XXS4_9GAMM</name>
<evidence type="ECO:0000313" key="5">
    <source>
        <dbReference type="Proteomes" id="UP001170624"/>
    </source>
</evidence>
<dbReference type="EMBL" id="JAUOPU010000001">
    <property type="protein sequence ID" value="MDO6540954.1"/>
    <property type="molecule type" value="Genomic_DNA"/>
</dbReference>
<evidence type="ECO:0000259" key="1">
    <source>
        <dbReference type="Pfam" id="PF00561"/>
    </source>
</evidence>
<reference evidence="3 4" key="1">
    <citation type="journal article" date="2016" name="Antonie Van Leeuwenhoek">
        <title>Photobacterium sanguinicancri sp. nov. isolated from marine animals.</title>
        <authorList>
            <person name="Gomez-Gil B."/>
            <person name="Roque A."/>
            <person name="Rotllant G."/>
            <person name="Romalde J.L."/>
            <person name="Doce A."/>
            <person name="Eggermont M."/>
            <person name="Defoirdt T."/>
        </authorList>
    </citation>
    <scope>NUCLEOTIDE SEQUENCE [LARGE SCALE GENOMIC DNA]</scope>
    <source>
        <strain evidence="3 4">CAIM 1827</strain>
    </source>
</reference>
<organism evidence="2 5">
    <name type="scientific">Photobacterium sanguinicancri</name>
    <dbReference type="NCBI Taxonomy" id="875932"/>
    <lineage>
        <taxon>Bacteria</taxon>
        <taxon>Pseudomonadati</taxon>
        <taxon>Pseudomonadota</taxon>
        <taxon>Gammaproteobacteria</taxon>
        <taxon>Vibrionales</taxon>
        <taxon>Vibrionaceae</taxon>
        <taxon>Photobacterium</taxon>
    </lineage>
</organism>
<dbReference type="PANTHER" id="PTHR43798:SF33">
    <property type="entry name" value="HYDROLASE, PUTATIVE (AFU_ORTHOLOGUE AFUA_2G14860)-RELATED"/>
    <property type="match status" value="1"/>
</dbReference>
<keyword evidence="4" id="KW-1185">Reference proteome</keyword>
<dbReference type="InterPro" id="IPR000639">
    <property type="entry name" value="Epox_hydrolase-like"/>
</dbReference>
<dbReference type="RefSeq" id="WP_062689936.1">
    <property type="nucleotide sequence ID" value="NZ_JAUOPU010000001.1"/>
</dbReference>
<dbReference type="PRINTS" id="PR00412">
    <property type="entry name" value="EPOXHYDRLASE"/>
</dbReference>
<evidence type="ECO:0000313" key="3">
    <source>
        <dbReference type="EMBL" id="OZS43964.1"/>
    </source>
</evidence>
<dbReference type="Proteomes" id="UP000215999">
    <property type="component" value="Unassembled WGS sequence"/>
</dbReference>
<gene>
    <name evidence="3" type="ORF">ASV53_10505</name>
    <name evidence="2" type="ORF">Q4568_00335</name>
</gene>
<dbReference type="Gene3D" id="3.40.50.1820">
    <property type="entry name" value="alpha/beta hydrolase"/>
    <property type="match status" value="1"/>
</dbReference>
<comment type="caution">
    <text evidence="2">The sequence shown here is derived from an EMBL/GenBank/DDBJ whole genome shotgun (WGS) entry which is preliminary data.</text>
</comment>
<accession>A0AAW7XXS4</accession>
<feature type="domain" description="AB hydrolase-1" evidence="1">
    <location>
        <begin position="26"/>
        <end position="175"/>
    </location>
</feature>
<evidence type="ECO:0000313" key="4">
    <source>
        <dbReference type="Proteomes" id="UP000215999"/>
    </source>
</evidence>
<dbReference type="GO" id="GO:0016787">
    <property type="term" value="F:hydrolase activity"/>
    <property type="evidence" value="ECO:0007669"/>
    <property type="project" value="UniProtKB-KW"/>
</dbReference>
<dbReference type="GO" id="GO:0016020">
    <property type="term" value="C:membrane"/>
    <property type="evidence" value="ECO:0007669"/>
    <property type="project" value="TreeGrafter"/>
</dbReference>
<keyword evidence="2" id="KW-0378">Hydrolase</keyword>
<dbReference type="InterPro" id="IPR029058">
    <property type="entry name" value="AB_hydrolase_fold"/>
</dbReference>
<reference evidence="3" key="2">
    <citation type="submission" date="2017-07" db="EMBL/GenBank/DDBJ databases">
        <authorList>
            <person name="Gomez-Gil B."/>
            <person name="Enciso-Ibarra K."/>
        </authorList>
    </citation>
    <scope>NUCLEOTIDE SEQUENCE</scope>
    <source>
        <strain evidence="3">CAIM 1827</strain>
    </source>
</reference>